<sequence>MHLAPVLRSPFSNTRVRARILPGGVSRRRGWVGDEESEEEVEEWEIAASCYQQALSSSSATAKTLGRRAIRSEAQASQSPYWARVTSNNSNTLAPEDGARRLQAG</sequence>
<keyword evidence="3" id="KW-1185">Reference proteome</keyword>
<dbReference type="EMBL" id="JAACJL010000049">
    <property type="protein sequence ID" value="KAF4612502.1"/>
    <property type="molecule type" value="Genomic_DNA"/>
</dbReference>
<evidence type="ECO:0000313" key="3">
    <source>
        <dbReference type="Proteomes" id="UP000521872"/>
    </source>
</evidence>
<feature type="region of interest" description="Disordered" evidence="1">
    <location>
        <begin position="57"/>
        <end position="105"/>
    </location>
</feature>
<protein>
    <submittedName>
        <fullName evidence="2">Uncharacterized protein</fullName>
    </submittedName>
</protein>
<evidence type="ECO:0000313" key="2">
    <source>
        <dbReference type="EMBL" id="KAF4612502.1"/>
    </source>
</evidence>
<comment type="caution">
    <text evidence="2">The sequence shown here is derived from an EMBL/GenBank/DDBJ whole genome shotgun (WGS) entry which is preliminary data.</text>
</comment>
<accession>A0A8H4QLF0</accession>
<dbReference type="Proteomes" id="UP000521872">
    <property type="component" value="Unassembled WGS sequence"/>
</dbReference>
<organism evidence="2 3">
    <name type="scientific">Agrocybe pediades</name>
    <dbReference type="NCBI Taxonomy" id="84607"/>
    <lineage>
        <taxon>Eukaryota</taxon>
        <taxon>Fungi</taxon>
        <taxon>Dikarya</taxon>
        <taxon>Basidiomycota</taxon>
        <taxon>Agaricomycotina</taxon>
        <taxon>Agaricomycetes</taxon>
        <taxon>Agaricomycetidae</taxon>
        <taxon>Agaricales</taxon>
        <taxon>Agaricineae</taxon>
        <taxon>Strophariaceae</taxon>
        <taxon>Agrocybe</taxon>
    </lineage>
</organism>
<proteinExistence type="predicted"/>
<reference evidence="2 3" key="1">
    <citation type="submission" date="2019-12" db="EMBL/GenBank/DDBJ databases">
        <authorList>
            <person name="Floudas D."/>
            <person name="Bentzer J."/>
            <person name="Ahren D."/>
            <person name="Johansson T."/>
            <person name="Persson P."/>
            <person name="Tunlid A."/>
        </authorList>
    </citation>
    <scope>NUCLEOTIDE SEQUENCE [LARGE SCALE GENOMIC DNA]</scope>
    <source>
        <strain evidence="2 3">CBS 102.39</strain>
    </source>
</reference>
<feature type="compositionally biased region" description="Polar residues" evidence="1">
    <location>
        <begin position="74"/>
        <end position="93"/>
    </location>
</feature>
<evidence type="ECO:0000256" key="1">
    <source>
        <dbReference type="SAM" id="MobiDB-lite"/>
    </source>
</evidence>
<dbReference type="AlphaFoldDB" id="A0A8H4QLF0"/>
<gene>
    <name evidence="2" type="ORF">D9613_012750</name>
</gene>
<name>A0A8H4QLF0_9AGAR</name>